<dbReference type="SMART" id="SM00248">
    <property type="entry name" value="ANK"/>
    <property type="match status" value="2"/>
</dbReference>
<dbReference type="SUPFAM" id="SSF48403">
    <property type="entry name" value="Ankyrin repeat"/>
    <property type="match status" value="1"/>
</dbReference>
<accession>A0ABD7MQ59</accession>
<dbReference type="InterPro" id="IPR036770">
    <property type="entry name" value="Ankyrin_rpt-contain_sf"/>
</dbReference>
<dbReference type="Proteomes" id="UP000248741">
    <property type="component" value="Chromosome 1"/>
</dbReference>
<dbReference type="AlphaFoldDB" id="A0ABD7MQ59"/>
<feature type="repeat" description="ANK" evidence="3">
    <location>
        <begin position="60"/>
        <end position="92"/>
    </location>
</feature>
<dbReference type="PANTHER" id="PTHR24171:SF8">
    <property type="entry name" value="BRCA1-ASSOCIATED RING DOMAIN PROTEIN 1"/>
    <property type="match status" value="1"/>
</dbReference>
<keyword evidence="2 3" id="KW-0040">ANK repeat</keyword>
<gene>
    <name evidence="4" type="ORF">NCTC7908_00216</name>
</gene>
<dbReference type="PROSITE" id="PS50297">
    <property type="entry name" value="ANK_REP_REGION"/>
    <property type="match status" value="1"/>
</dbReference>
<evidence type="ECO:0000256" key="1">
    <source>
        <dbReference type="ARBA" id="ARBA00022737"/>
    </source>
</evidence>
<keyword evidence="1" id="KW-0677">Repeat</keyword>
<dbReference type="EMBL" id="LS483400">
    <property type="protein sequence ID" value="SQG49986.1"/>
    <property type="molecule type" value="Genomic_DNA"/>
</dbReference>
<reference evidence="4 5" key="1">
    <citation type="submission" date="2018-06" db="EMBL/GenBank/DDBJ databases">
        <authorList>
            <consortium name="Pathogen Informatics"/>
            <person name="Doyle S."/>
        </authorList>
    </citation>
    <scope>NUCLEOTIDE SEQUENCE [LARGE SCALE GENOMIC DNA]</scope>
    <source>
        <strain evidence="4 5">NCTC7908</strain>
    </source>
</reference>
<evidence type="ECO:0000256" key="3">
    <source>
        <dbReference type="PROSITE-ProRule" id="PRU00023"/>
    </source>
</evidence>
<dbReference type="Gene3D" id="1.25.40.20">
    <property type="entry name" value="Ankyrin repeat-containing domain"/>
    <property type="match status" value="1"/>
</dbReference>
<sequence length="148" mass="15500">MQSGASLSSPAKVLTVNDKSVPEDVQELASKLFDMARNGDTTNLAAYIDNGVDPNLTNQDGNSLLMLAAYAGHHETLDALISRGANVNQLNGRGQSPLAGAVFKQDMTVVEKLLNAGAFPHEGHPNAIDTARMFGLDELAATLSSHGA</sequence>
<dbReference type="PANTHER" id="PTHR24171">
    <property type="entry name" value="ANKYRIN REPEAT DOMAIN-CONTAINING PROTEIN 39-RELATED"/>
    <property type="match status" value="1"/>
</dbReference>
<evidence type="ECO:0000313" key="4">
    <source>
        <dbReference type="EMBL" id="SQG49986.1"/>
    </source>
</evidence>
<dbReference type="PROSITE" id="PS50088">
    <property type="entry name" value="ANK_REPEAT"/>
    <property type="match status" value="1"/>
</dbReference>
<organism evidence="4 5">
    <name type="scientific">Corynebacterium ulcerans</name>
    <dbReference type="NCBI Taxonomy" id="65058"/>
    <lineage>
        <taxon>Bacteria</taxon>
        <taxon>Bacillati</taxon>
        <taxon>Actinomycetota</taxon>
        <taxon>Actinomycetes</taxon>
        <taxon>Mycobacteriales</taxon>
        <taxon>Corynebacteriaceae</taxon>
        <taxon>Corynebacterium</taxon>
    </lineage>
</organism>
<name>A0ABD7MQ59_CORUL</name>
<evidence type="ECO:0000256" key="2">
    <source>
        <dbReference type="ARBA" id="ARBA00023043"/>
    </source>
</evidence>
<protein>
    <submittedName>
        <fullName evidence="4">Ankyrin domain-containing protein</fullName>
    </submittedName>
</protein>
<evidence type="ECO:0000313" key="5">
    <source>
        <dbReference type="Proteomes" id="UP000248741"/>
    </source>
</evidence>
<proteinExistence type="predicted"/>
<dbReference type="Pfam" id="PF12796">
    <property type="entry name" value="Ank_2"/>
    <property type="match status" value="1"/>
</dbReference>
<dbReference type="InterPro" id="IPR002110">
    <property type="entry name" value="Ankyrin_rpt"/>
</dbReference>